<protein>
    <submittedName>
        <fullName evidence="2">Uncharacterized protein</fullName>
    </submittedName>
</protein>
<dbReference type="Proteomes" id="UP000622797">
    <property type="component" value="Unassembled WGS sequence"/>
</dbReference>
<keyword evidence="1" id="KW-0812">Transmembrane</keyword>
<keyword evidence="1" id="KW-0472">Membrane</keyword>
<dbReference type="AlphaFoldDB" id="A0A8H4U021"/>
<reference evidence="2" key="1">
    <citation type="journal article" date="2020" name="BMC Genomics">
        <title>Correction to: Identification and distribution of gene clusters required for synthesis of sphingolipid metabolism inhibitors in diverse species of the filamentous fungus Fusarium.</title>
        <authorList>
            <person name="Kim H.S."/>
            <person name="Lohmar J.M."/>
            <person name="Busman M."/>
            <person name="Brown D.W."/>
            <person name="Naumann T.A."/>
            <person name="Divon H.H."/>
            <person name="Lysoe E."/>
            <person name="Uhlig S."/>
            <person name="Proctor R.H."/>
        </authorList>
    </citation>
    <scope>NUCLEOTIDE SEQUENCE</scope>
    <source>
        <strain evidence="2">NRRL 20472</strain>
    </source>
</reference>
<evidence type="ECO:0000256" key="1">
    <source>
        <dbReference type="SAM" id="Phobius"/>
    </source>
</evidence>
<reference evidence="2" key="2">
    <citation type="submission" date="2020-05" db="EMBL/GenBank/DDBJ databases">
        <authorList>
            <person name="Kim H.-S."/>
            <person name="Proctor R.H."/>
            <person name="Brown D.W."/>
        </authorList>
    </citation>
    <scope>NUCLEOTIDE SEQUENCE</scope>
    <source>
        <strain evidence="2">NRRL 20472</strain>
    </source>
</reference>
<organism evidence="2 3">
    <name type="scientific">Fusarium sarcochroum</name>
    <dbReference type="NCBI Taxonomy" id="1208366"/>
    <lineage>
        <taxon>Eukaryota</taxon>
        <taxon>Fungi</taxon>
        <taxon>Dikarya</taxon>
        <taxon>Ascomycota</taxon>
        <taxon>Pezizomycotina</taxon>
        <taxon>Sordariomycetes</taxon>
        <taxon>Hypocreomycetidae</taxon>
        <taxon>Hypocreales</taxon>
        <taxon>Nectriaceae</taxon>
        <taxon>Fusarium</taxon>
        <taxon>Fusarium lateritium species complex</taxon>
    </lineage>
</organism>
<evidence type="ECO:0000313" key="2">
    <source>
        <dbReference type="EMBL" id="KAF4967229.1"/>
    </source>
</evidence>
<proteinExistence type="predicted"/>
<dbReference type="EMBL" id="JABEXW010000248">
    <property type="protein sequence ID" value="KAF4967229.1"/>
    <property type="molecule type" value="Genomic_DNA"/>
</dbReference>
<keyword evidence="1" id="KW-1133">Transmembrane helix</keyword>
<name>A0A8H4U021_9HYPO</name>
<comment type="caution">
    <text evidence="2">The sequence shown here is derived from an EMBL/GenBank/DDBJ whole genome shotgun (WGS) entry which is preliminary data.</text>
</comment>
<keyword evidence="3" id="KW-1185">Reference proteome</keyword>
<sequence length="399" mass="43406">MPSFEAPPSMIISRTWPLSQTAPLSFECLKIPITENNQPDAVKGTKTLNRAVTNSNRGSWDKLKVAKLQILINILALSLLSVVVVFIQATYSAQLDSSRKVPMQPLMKVDVSTTLTVVRAAQGMIVSLFGISLISGLVLFFNTSLVTVYDTSHKYNVTAGVGPFNGSLVPPFMRYIQSLAPEYPYHVLPYTYYAAVYALVANPLVSTVIDSSTWQGDDCISYLLSGGLSMVAPWIPVGHEGYPMVKIDNVTSIQLDFTERVDAGFKDTDCNMFGQKGTIIGVRLCVAQGATGPGSLRAGKTVRCTCYYPGIFSIYHVPGLFVCENGTDGDACSSSRPASNLTTTVTFYTRRATVIVARSNYSIINIAESTVCQFNRVPMLQLTHEIKPPIKLDAIDIPA</sequence>
<gene>
    <name evidence="2" type="ORF">FSARC_5208</name>
</gene>
<feature type="transmembrane region" description="Helical" evidence="1">
    <location>
        <begin position="120"/>
        <end position="141"/>
    </location>
</feature>
<feature type="transmembrane region" description="Helical" evidence="1">
    <location>
        <begin position="70"/>
        <end position="91"/>
    </location>
</feature>
<dbReference type="OrthoDB" id="5083987at2759"/>
<evidence type="ECO:0000313" key="3">
    <source>
        <dbReference type="Proteomes" id="UP000622797"/>
    </source>
</evidence>
<accession>A0A8H4U021</accession>